<gene>
    <name evidence="3" type="ORF">SAMN05661096_03530</name>
</gene>
<evidence type="ECO:0000313" key="4">
    <source>
        <dbReference type="Proteomes" id="UP000193804"/>
    </source>
</evidence>
<dbReference type="Proteomes" id="UP000193804">
    <property type="component" value="Unassembled WGS sequence"/>
</dbReference>
<dbReference type="RefSeq" id="WP_085518658.1">
    <property type="nucleotide sequence ID" value="NZ_FXAW01000008.1"/>
</dbReference>
<name>A0A1X7L4Y8_9BACT</name>
<dbReference type="EMBL" id="FXAW01000008">
    <property type="protein sequence ID" value="SMG48830.1"/>
    <property type="molecule type" value="Genomic_DNA"/>
</dbReference>
<dbReference type="InterPro" id="IPR016161">
    <property type="entry name" value="Ald_DH/histidinol_DH"/>
</dbReference>
<proteinExistence type="predicted"/>
<dbReference type="InterPro" id="IPR016162">
    <property type="entry name" value="Ald_DH_N"/>
</dbReference>
<evidence type="ECO:0000259" key="2">
    <source>
        <dbReference type="Pfam" id="PF00171"/>
    </source>
</evidence>
<dbReference type="Gene3D" id="3.40.309.10">
    <property type="entry name" value="Aldehyde Dehydrogenase, Chain A, domain 2"/>
    <property type="match status" value="1"/>
</dbReference>
<dbReference type="OrthoDB" id="9762913at2"/>
<dbReference type="GO" id="GO:0016620">
    <property type="term" value="F:oxidoreductase activity, acting on the aldehyde or oxo group of donors, NAD or NADP as acceptor"/>
    <property type="evidence" value="ECO:0007669"/>
    <property type="project" value="InterPro"/>
</dbReference>
<dbReference type="InterPro" id="IPR016163">
    <property type="entry name" value="Ald_DH_C"/>
</dbReference>
<dbReference type="SUPFAM" id="SSF53720">
    <property type="entry name" value="ALDH-like"/>
    <property type="match status" value="1"/>
</dbReference>
<keyword evidence="4" id="KW-1185">Reference proteome</keyword>
<feature type="domain" description="Aldehyde dehydrogenase" evidence="2">
    <location>
        <begin position="54"/>
        <end position="494"/>
    </location>
</feature>
<dbReference type="Gene3D" id="3.40.605.10">
    <property type="entry name" value="Aldehyde Dehydrogenase, Chain A, domain 1"/>
    <property type="match status" value="1"/>
</dbReference>
<sequence length="515" mass="57369">MAKHILPKAEWSVLYDQLKNLIPEAFDKEGNVMNLIKGDWNDQMNLKPFNSCLDGTQLGFYPMLKTQDGKEAVEYCAKELESWKEVPLAKRKEMVGKTIDLLEEHKELLGLILVWEIGKPYPQALDGVQRCIDGVRWYIDNIEGMISGREALGLISNIASWNYPLSVLVHACMVQVLSGNVVIAKTPSDGGLWSLSLCFALAKREGLPVSLISGSGRILSEALVTHEAVDCLSYVGGKSNGRSIASSLYNKDKRYMLEMEGINTYGVWEFSDWENLAKQIKSGFKYGKQRCTAYVRFVVQRNLFPKFLDMYLPVLKSLRFGHPLLVEEGEEELPDYDFGPLINSNKTSELDVMYNDAIGKGAVSIYQGELDDNLFLPNQDTSAYYAPASLLSLPKNAELYHNEPFGPLDSIILVDHKNELINEMNVSNGALVGSVACDDDAEAQDIASQLRAYKVGINKMKSRGDNEATFGGIGESWKGCFVGGKYLVEAVTKTNAEEKLFGNFPEYTKLPENRG</sequence>
<evidence type="ECO:0000313" key="3">
    <source>
        <dbReference type="EMBL" id="SMG48830.1"/>
    </source>
</evidence>
<evidence type="ECO:0000256" key="1">
    <source>
        <dbReference type="ARBA" id="ARBA00023002"/>
    </source>
</evidence>
<protein>
    <submittedName>
        <fullName evidence="3">Acyl-CoA reductase</fullName>
    </submittedName>
</protein>
<organism evidence="3 4">
    <name type="scientific">Marivirga sericea</name>
    <dbReference type="NCBI Taxonomy" id="1028"/>
    <lineage>
        <taxon>Bacteria</taxon>
        <taxon>Pseudomonadati</taxon>
        <taxon>Bacteroidota</taxon>
        <taxon>Cytophagia</taxon>
        <taxon>Cytophagales</taxon>
        <taxon>Marivirgaceae</taxon>
        <taxon>Marivirga</taxon>
    </lineage>
</organism>
<accession>A0A1X7L4Y8</accession>
<dbReference type="STRING" id="1028.SAMN05661096_03530"/>
<reference evidence="4" key="1">
    <citation type="submission" date="2017-04" db="EMBL/GenBank/DDBJ databases">
        <authorList>
            <person name="Varghese N."/>
            <person name="Submissions S."/>
        </authorList>
    </citation>
    <scope>NUCLEOTIDE SEQUENCE [LARGE SCALE GENOMIC DNA]</scope>
    <source>
        <strain evidence="4">DSM 4125</strain>
    </source>
</reference>
<dbReference type="InterPro" id="IPR015590">
    <property type="entry name" value="Aldehyde_DH_dom"/>
</dbReference>
<dbReference type="PANTHER" id="PTHR11699">
    <property type="entry name" value="ALDEHYDE DEHYDROGENASE-RELATED"/>
    <property type="match status" value="1"/>
</dbReference>
<dbReference type="AlphaFoldDB" id="A0A1X7L4Y8"/>
<dbReference type="Pfam" id="PF00171">
    <property type="entry name" value="Aldedh"/>
    <property type="match status" value="1"/>
</dbReference>
<keyword evidence="1" id="KW-0560">Oxidoreductase</keyword>